<comment type="caution">
    <text evidence="1">The sequence shown here is derived from an EMBL/GenBank/DDBJ whole genome shotgun (WGS) entry which is preliminary data.</text>
</comment>
<reference evidence="1" key="1">
    <citation type="submission" date="2023-10" db="EMBL/GenBank/DDBJ databases">
        <authorList>
            <person name="Rodriguez Cubillos JULIANA M."/>
            <person name="De Vega J."/>
        </authorList>
    </citation>
    <scope>NUCLEOTIDE SEQUENCE</scope>
</reference>
<gene>
    <name evidence="1" type="ORF">MILVUS5_LOCUS32800</name>
</gene>
<keyword evidence="2" id="KW-1185">Reference proteome</keyword>
<evidence type="ECO:0000313" key="1">
    <source>
        <dbReference type="EMBL" id="CAJ2668414.1"/>
    </source>
</evidence>
<protein>
    <submittedName>
        <fullName evidence="1">Uncharacterized protein</fullName>
    </submittedName>
</protein>
<accession>A0ACB0LJZ7</accession>
<sequence length="546" mass="62214">MGRVQLVKAVIHGMMVYSFHIYAWPKTLLKKLDRWIRNFIWSGDVSTRKICTVAWQKICTSYDEGGLDIRPLVQVNESLILHLCWKLLSSNNQWAVMCRSRYLRFGMPTGTYLKSSIWNGIKKHVHTVNDNTKWLLGSGHSVSFWLDNWLDEPLAVKFNFPVTVYPLLKAKVASFIENGEWILPATFVNHDVSIRDSIHEITLPRQPMEDRLIWCAYNDGNLTAKQAYVLLFPTQQKLDWTETTPHLFLTCSFANNLWKWLGSILHIQFNCSSFHSLFESFDANWSAFLTNIATAAVLHVFHSIWLARNGIRFSNAKITMHAAQSKILTASKLSATLAPGLLNAAEIAILQKFQLAPRPAAASSNRLVLWRSPIFGWMKANTDGSVTNVSAAYGGLFRDHTTRFRGCFAQKLSENHGLSVIHTEIMALIIAIEIAHNKNWNCLWLESDSKVALLAFSDIEIVPWDLRNRWLNCLACGVTLQWSHIYREGNSCADKIANLGHAYNNLEWWESLPSLLRDDFLRDMLGIPQYPLLSGVTSLKCYTDVI</sequence>
<name>A0ACB0LJZ7_TRIPR</name>
<organism evidence="1 2">
    <name type="scientific">Trifolium pratense</name>
    <name type="common">Red clover</name>
    <dbReference type="NCBI Taxonomy" id="57577"/>
    <lineage>
        <taxon>Eukaryota</taxon>
        <taxon>Viridiplantae</taxon>
        <taxon>Streptophyta</taxon>
        <taxon>Embryophyta</taxon>
        <taxon>Tracheophyta</taxon>
        <taxon>Spermatophyta</taxon>
        <taxon>Magnoliopsida</taxon>
        <taxon>eudicotyledons</taxon>
        <taxon>Gunneridae</taxon>
        <taxon>Pentapetalae</taxon>
        <taxon>rosids</taxon>
        <taxon>fabids</taxon>
        <taxon>Fabales</taxon>
        <taxon>Fabaceae</taxon>
        <taxon>Papilionoideae</taxon>
        <taxon>50 kb inversion clade</taxon>
        <taxon>NPAAA clade</taxon>
        <taxon>Hologalegina</taxon>
        <taxon>IRL clade</taxon>
        <taxon>Trifolieae</taxon>
        <taxon>Trifolium</taxon>
    </lineage>
</organism>
<dbReference type="Proteomes" id="UP001177021">
    <property type="component" value="Unassembled WGS sequence"/>
</dbReference>
<proteinExistence type="predicted"/>
<evidence type="ECO:0000313" key="2">
    <source>
        <dbReference type="Proteomes" id="UP001177021"/>
    </source>
</evidence>
<dbReference type="EMBL" id="CASHSV030000513">
    <property type="protein sequence ID" value="CAJ2668414.1"/>
    <property type="molecule type" value="Genomic_DNA"/>
</dbReference>